<feature type="compositionally biased region" description="Polar residues" evidence="1">
    <location>
        <begin position="1534"/>
        <end position="1554"/>
    </location>
</feature>
<feature type="compositionally biased region" description="Polar residues" evidence="1">
    <location>
        <begin position="1939"/>
        <end position="1954"/>
    </location>
</feature>
<feature type="compositionally biased region" description="Basic and acidic residues" evidence="1">
    <location>
        <begin position="1075"/>
        <end position="1099"/>
    </location>
</feature>
<feature type="region of interest" description="Disordered" evidence="1">
    <location>
        <begin position="316"/>
        <end position="366"/>
    </location>
</feature>
<feature type="region of interest" description="Disordered" evidence="1">
    <location>
        <begin position="2078"/>
        <end position="2100"/>
    </location>
</feature>
<dbReference type="PROSITE" id="PS50234">
    <property type="entry name" value="VWFA"/>
    <property type="match status" value="1"/>
</dbReference>
<comment type="caution">
    <text evidence="3">The sequence shown here is derived from an EMBL/GenBank/DDBJ whole genome shotgun (WGS) entry which is preliminary data.</text>
</comment>
<dbReference type="Proteomes" id="UP000757232">
    <property type="component" value="Unassembled WGS sequence"/>
</dbReference>
<feature type="compositionally biased region" description="Polar residues" evidence="1">
    <location>
        <begin position="486"/>
        <end position="495"/>
    </location>
</feature>
<feature type="compositionally biased region" description="Low complexity" evidence="1">
    <location>
        <begin position="638"/>
        <end position="647"/>
    </location>
</feature>
<proteinExistence type="predicted"/>
<feature type="compositionally biased region" description="Polar residues" evidence="1">
    <location>
        <begin position="558"/>
        <end position="568"/>
    </location>
</feature>
<evidence type="ECO:0000259" key="2">
    <source>
        <dbReference type="PROSITE" id="PS50234"/>
    </source>
</evidence>
<feature type="compositionally biased region" description="Low complexity" evidence="1">
    <location>
        <begin position="1062"/>
        <end position="1074"/>
    </location>
</feature>
<feature type="compositionally biased region" description="Low complexity" evidence="1">
    <location>
        <begin position="1792"/>
        <end position="1810"/>
    </location>
</feature>
<feature type="compositionally biased region" description="Polar residues" evidence="1">
    <location>
        <begin position="1455"/>
        <end position="1492"/>
    </location>
</feature>
<feature type="compositionally biased region" description="Polar residues" evidence="1">
    <location>
        <begin position="2082"/>
        <end position="2100"/>
    </location>
</feature>
<feature type="compositionally biased region" description="Basic and acidic residues" evidence="1">
    <location>
        <begin position="1326"/>
        <end position="1343"/>
    </location>
</feature>
<feature type="region of interest" description="Disordered" evidence="1">
    <location>
        <begin position="2234"/>
        <end position="2278"/>
    </location>
</feature>
<feature type="compositionally biased region" description="Low complexity" evidence="1">
    <location>
        <begin position="779"/>
        <end position="790"/>
    </location>
</feature>
<feature type="compositionally biased region" description="Basic and acidic residues" evidence="1">
    <location>
        <begin position="2131"/>
        <end position="2142"/>
    </location>
</feature>
<feature type="region of interest" description="Disordered" evidence="1">
    <location>
        <begin position="621"/>
        <end position="667"/>
    </location>
</feature>
<feature type="domain" description="VWFA" evidence="2">
    <location>
        <begin position="11"/>
        <end position="157"/>
    </location>
</feature>
<feature type="region of interest" description="Disordered" evidence="1">
    <location>
        <begin position="702"/>
        <end position="721"/>
    </location>
</feature>
<keyword evidence="4" id="KW-1185">Reference proteome</keyword>
<feature type="compositionally biased region" description="Polar residues" evidence="1">
    <location>
        <begin position="2250"/>
        <end position="2259"/>
    </location>
</feature>
<accession>A0A9Q5I276</accession>
<dbReference type="InterPro" id="IPR036465">
    <property type="entry name" value="vWFA_dom_sf"/>
</dbReference>
<feature type="compositionally biased region" description="Polar residues" evidence="1">
    <location>
        <begin position="1894"/>
        <end position="1926"/>
    </location>
</feature>
<evidence type="ECO:0000313" key="3">
    <source>
        <dbReference type="EMBL" id="OCB90294.1"/>
    </source>
</evidence>
<feature type="compositionally biased region" description="Basic and acidic residues" evidence="1">
    <location>
        <begin position="454"/>
        <end position="474"/>
    </location>
</feature>
<organism evidence="3 4">
    <name type="scientific">Sanghuangporus baumii</name>
    <name type="common">Phellinus baumii</name>
    <dbReference type="NCBI Taxonomy" id="108892"/>
    <lineage>
        <taxon>Eukaryota</taxon>
        <taxon>Fungi</taxon>
        <taxon>Dikarya</taxon>
        <taxon>Basidiomycota</taxon>
        <taxon>Agaricomycotina</taxon>
        <taxon>Agaricomycetes</taxon>
        <taxon>Hymenochaetales</taxon>
        <taxon>Hymenochaetaceae</taxon>
        <taxon>Sanghuangporus</taxon>
    </lineage>
</organism>
<feature type="region of interest" description="Disordered" evidence="1">
    <location>
        <begin position="437"/>
        <end position="577"/>
    </location>
</feature>
<dbReference type="InterPro" id="IPR002035">
    <property type="entry name" value="VWF_A"/>
</dbReference>
<evidence type="ECO:0000313" key="4">
    <source>
        <dbReference type="Proteomes" id="UP000757232"/>
    </source>
</evidence>
<feature type="compositionally biased region" description="Basic and acidic residues" evidence="1">
    <location>
        <begin position="379"/>
        <end position="388"/>
    </location>
</feature>
<feature type="compositionally biased region" description="Polar residues" evidence="1">
    <location>
        <begin position="1013"/>
        <end position="1023"/>
    </location>
</feature>
<feature type="region of interest" description="Disordered" evidence="1">
    <location>
        <begin position="2128"/>
        <end position="2212"/>
    </location>
</feature>
<feature type="compositionally biased region" description="Basic and acidic residues" evidence="1">
    <location>
        <begin position="1025"/>
        <end position="1034"/>
    </location>
</feature>
<protein>
    <recommendedName>
        <fullName evidence="2">VWFA domain-containing protein</fullName>
    </recommendedName>
</protein>
<feature type="compositionally biased region" description="Basic and acidic residues" evidence="1">
    <location>
        <begin position="317"/>
        <end position="337"/>
    </location>
</feature>
<feature type="compositionally biased region" description="Polar residues" evidence="1">
    <location>
        <begin position="1296"/>
        <end position="1310"/>
    </location>
</feature>
<feature type="compositionally biased region" description="Basic and acidic residues" evidence="1">
    <location>
        <begin position="747"/>
        <end position="772"/>
    </location>
</feature>
<feature type="compositionally biased region" description="Polar residues" evidence="1">
    <location>
        <begin position="518"/>
        <end position="532"/>
    </location>
</feature>
<feature type="compositionally biased region" description="Polar residues" evidence="1">
    <location>
        <begin position="2051"/>
        <end position="2064"/>
    </location>
</feature>
<feature type="region of interest" description="Disordered" evidence="1">
    <location>
        <begin position="379"/>
        <end position="425"/>
    </location>
</feature>
<feature type="compositionally biased region" description="Polar residues" evidence="1">
    <location>
        <begin position="971"/>
        <end position="990"/>
    </location>
</feature>
<name>A0A9Q5I276_SANBA</name>
<feature type="compositionally biased region" description="Polar residues" evidence="1">
    <location>
        <begin position="1722"/>
        <end position="1739"/>
    </location>
</feature>
<feature type="compositionally biased region" description="Basic and acidic residues" evidence="1">
    <location>
        <begin position="2018"/>
        <end position="2028"/>
    </location>
</feature>
<feature type="compositionally biased region" description="Polar residues" evidence="1">
    <location>
        <begin position="394"/>
        <end position="414"/>
    </location>
</feature>
<feature type="compositionally biased region" description="Basic and acidic residues" evidence="1">
    <location>
        <begin position="1043"/>
        <end position="1058"/>
    </location>
</feature>
<feature type="compositionally biased region" description="Polar residues" evidence="1">
    <location>
        <begin position="1626"/>
        <end position="1650"/>
    </location>
</feature>
<feature type="compositionally biased region" description="Low complexity" evidence="1">
    <location>
        <begin position="853"/>
        <end position="864"/>
    </location>
</feature>
<evidence type="ECO:0000256" key="1">
    <source>
        <dbReference type="SAM" id="MobiDB-lite"/>
    </source>
</evidence>
<feature type="compositionally biased region" description="Polar residues" evidence="1">
    <location>
        <begin position="1351"/>
        <end position="1370"/>
    </location>
</feature>
<feature type="region of interest" description="Disordered" evidence="1">
    <location>
        <begin position="1525"/>
        <end position="1820"/>
    </location>
</feature>
<feature type="compositionally biased region" description="Polar residues" evidence="1">
    <location>
        <begin position="1993"/>
        <end position="2003"/>
    </location>
</feature>
<dbReference type="EMBL" id="LNZH02000136">
    <property type="protein sequence ID" value="OCB90294.1"/>
    <property type="molecule type" value="Genomic_DNA"/>
</dbReference>
<feature type="compositionally biased region" description="Polar residues" evidence="1">
    <location>
        <begin position="1423"/>
        <end position="1448"/>
    </location>
</feature>
<feature type="compositionally biased region" description="Polar residues" evidence="1">
    <location>
        <begin position="648"/>
        <end position="658"/>
    </location>
</feature>
<reference evidence="3" key="1">
    <citation type="submission" date="2016-06" db="EMBL/GenBank/DDBJ databases">
        <title>Draft Genome sequence of the fungus Inonotus baumii.</title>
        <authorList>
            <person name="Zhu H."/>
            <person name="Lin W."/>
        </authorList>
    </citation>
    <scope>NUCLEOTIDE SEQUENCE</scope>
    <source>
        <strain evidence="3">821</strain>
    </source>
</reference>
<feature type="compositionally biased region" description="Basic and acidic residues" evidence="1">
    <location>
        <begin position="1762"/>
        <end position="1773"/>
    </location>
</feature>
<feature type="compositionally biased region" description="Polar residues" evidence="1">
    <location>
        <begin position="2193"/>
        <end position="2208"/>
    </location>
</feature>
<feature type="compositionally biased region" description="Basic and acidic residues" evidence="1">
    <location>
        <begin position="905"/>
        <end position="914"/>
    </location>
</feature>
<feature type="compositionally biased region" description="Polar residues" evidence="1">
    <location>
        <begin position="915"/>
        <end position="927"/>
    </location>
</feature>
<gene>
    <name evidence="3" type="ORF">A7U60_g2468</name>
</gene>
<feature type="compositionally biased region" description="Basic and acidic residues" evidence="1">
    <location>
        <begin position="1665"/>
        <end position="1677"/>
    </location>
</feature>
<feature type="compositionally biased region" description="Basic and acidic residues" evidence="1">
    <location>
        <begin position="712"/>
        <end position="721"/>
    </location>
</feature>
<dbReference type="SUPFAM" id="SSF53300">
    <property type="entry name" value="vWA-like"/>
    <property type="match status" value="1"/>
</dbReference>
<feature type="compositionally biased region" description="Basic and acidic residues" evidence="1">
    <location>
        <begin position="1704"/>
        <end position="1719"/>
    </location>
</feature>
<feature type="region of interest" description="Disordered" evidence="1">
    <location>
        <begin position="2043"/>
        <end position="2064"/>
    </location>
</feature>
<feature type="compositionally biased region" description="Polar residues" evidence="1">
    <location>
        <begin position="1587"/>
        <end position="1600"/>
    </location>
</feature>
<feature type="region of interest" description="Disordered" evidence="1">
    <location>
        <begin position="1881"/>
        <end position="2028"/>
    </location>
</feature>
<feature type="region of interest" description="Disordered" evidence="1">
    <location>
        <begin position="727"/>
        <end position="1492"/>
    </location>
</feature>
<sequence length="2363" mass="251988">MVQFLTSGISDILFIQDTQKTLNDHLSVSSKAIESIITHAPLLPRYRPGGIRFGLVTFCDDGGEPTQDKPEITTYKLTNNHDQFLHSLHSLKAKQVAPLSDGENHALHLALEASAGADWNASAVKIIILSVYKRSRPLDPSVVKTLRLLSEKNVHLFMTRDMHILDLFDEEPDQALIKDIERLDFVVPLYISAFIYAALRAHSDRHQKKNEHTENIKSLAAFFLWDWGCEGDKCSILDTKKSEPLLLLGTKCSSLEDGGMAGSVPLSEPASGIQKGYVSPGPAISRYPSMEYGIEKSPTATLVNPMSPGLSLTTRMVSREDSGSEDDPKQDINERPVDQVGPNSPADKGSNGPEEDSDPPATGHQAQVNELGNNELIDAEKRDGEAVVHKGAAHQSTSSSTPSGYGDNTTTNPEPSIKATASEATLVTQLQIEPLVQHITRKEDASQNPSNLTRENEASDDPKGAISSRSEHFPTQDSDDVGEFHNPQSDTSSPPRNRIESHPTSKSTGELGGDILTEATSCSPSTFVSPQLTELPASEQNRETNNISQDVSRHPKQKTTITEPSSDDSAAAEKKHDHMIDSVLVGSADDLASQSQLPGPAPIFHPNHDTEKQGLIALRLKSQTSSRHAVPGHDDSVQSRAQSAQQVPDSSKTHSVSQICPALGTARDSKQVLINSVNVKKQPIPNGQRLTYADVLKCEKGADISRNPDGQTDSRGRHFDGSVRALDSNRRTNLASPSSPRHPLSADTHDKKDSKLHQRNEEVTALTDKADDGNIPILSHVESGSSSSRSARTEKDLAHDLVATPTANSLKSPDLRSDEVSGEVNSVPLIRSDRKRQDIEDDAVSPTKKQKGSDSSVSSAVAYSPATEGRLQDNAASECAVEPDQNSLDLNVCMKAGVPGLGAGTRDRQSEEQGKNSGTSESYSEGSASEKAMATAVQKDGCGTPHRGKERDSSSENRPFQPAECRRPVSEGSSPSKPLGSPVSTHQASASHKPVEASPVTLTSIGNPFISEDSANLSSSLMSQKMHESEDTTGEKSVAQESESNKLIEDRTLKENKLKTTANSSQVKSSSASNRRSDALSETSVKSDFKTSARSEQHVESAGTHSRPPASGINDTDSEMTAKSKAANRPIEDSYTQAVPRMAPQVTKHQHTDRAVEVPTVGSELKPKQNVVTSNSGGDIIRYDASSSSSPVPARDYRTMSEGQRPTQGAEEKVSPCHGGPTTTNALKSFEIATRELHENDTPSEASRPSDCITLPVNQTEPRSQRDQSDVTSEIPQDHAPKSTDRKAPAAEEGESISSVSSRLASQKNDANMEGIRPSNAIVPRPRKEMLQSTHFERQRENDAPTEEVLLNTQATGTVPESRATTTTIPKASPVVSATEAKSKAGHLGSKLPSPDSPAQKRLEIKQSSSEIGLGASSDRTRGQPSPSLYPNEDISPSINNRSPTSIPKSRDSQDQVLSQSAASTPKQAGTENKITSSSIPYQASVSTGESRLVSNGVGRAANGTFKNIDRSAAPAILLGTSQLAVPRSEHQTSQDVNAPTVQQAMNTASSPQVTKPEEATGVPTACSKLESPRSPATPFGKKDGTVCNSGNTTRPSSPASAPKGRAISDSEATSRPTEEKGSPSGVGNNLATSSVKVPTSIKVDSNESGESAAFSPSRPSARKGLIDENQPSRRFSDLGIQESAACKGRKESGNKNDVQLPHSKKDILHSTHRNKQDEENSSIQNVSPERTVPSSGASGITVPKLRAVPCVAETKVAAQQREPRLRGPESHRPNHLGISPSVPEEIRENSGSEAGGLSSSSSLADEGAGIPVISCSPTSNLAPQYAQHLAPNWPSASMPKQFDDKVSTPRSIAIKEAQIADTETETLKASTKLADTISASPTYAPSRLENNGAKATTKSARQVTAHQDTDRATNVPSACSESMSFQGPAISLGGGDSTARNDAYASSFTQKDSAISGDQPPTQADNGEKAPKKTVVGLTAIVKQSSRDEASSGPNKPSSQKLSRSRHHPFIVASPTKSEKDSMTDPMRGKEFFEVATREVYTPKSRGLPISTSQEAGANKDCSQVLSTTAAESMLTWKGDLNSSHPKNQGENSASTIGVSSNAQAAHGILGSGGSRIVAAKLNTLSPATESKDPSQQRESKLPSPDGPPSNRLGIIPQDSNAGNGSFGSAARGLPSPSSRPNEGTGIPVNRRSPTSNLKHQDSQQLMPNRPWTLIRVISTDLGVSDPAMIPAGTEAGTPMESAHRRLSELQQESTMNSARGKEHAAEPTPEDSSATQGGSVILQSRSTGNKVVSQLAEDLRVKGKQAQMMVNEEMRKPVQVSKEPRVPFNPKIEVGEQPITKEQTRRIVLEALMTFTRITAV</sequence>
<feature type="compositionally biased region" description="Basic and acidic residues" evidence="1">
    <location>
        <begin position="1276"/>
        <end position="1290"/>
    </location>
</feature>